<name>A0A9X6U5C3_BACTU</name>
<comment type="caution">
    <text evidence="2">The sequence shown here is derived from an EMBL/GenBank/DDBJ whole genome shotgun (WGS) entry which is preliminary data.</text>
</comment>
<dbReference type="EMBL" id="NVMD01000002">
    <property type="protein sequence ID" value="PED16445.1"/>
    <property type="molecule type" value="Genomic_DNA"/>
</dbReference>
<feature type="region of interest" description="Disordered" evidence="1">
    <location>
        <begin position="152"/>
        <end position="181"/>
    </location>
</feature>
<evidence type="ECO:0000256" key="1">
    <source>
        <dbReference type="SAM" id="MobiDB-lite"/>
    </source>
</evidence>
<proteinExistence type="predicted"/>
<protein>
    <submittedName>
        <fullName evidence="2">Uncharacterized protein</fullName>
    </submittedName>
</protein>
<dbReference type="RefSeq" id="WP_097877098.1">
    <property type="nucleotide sequence ID" value="NZ_NUIV01000047.1"/>
</dbReference>
<reference evidence="2 3" key="1">
    <citation type="submission" date="2017-09" db="EMBL/GenBank/DDBJ databases">
        <title>Large-scale bioinformatics analysis of Bacillus genomes uncovers conserved roles of natural products in bacterial physiology.</title>
        <authorList>
            <consortium name="Agbiome Team Llc"/>
            <person name="Bleich R.M."/>
            <person name="Grubbs K.J."/>
            <person name="Santa Maria K.C."/>
            <person name="Allen S.E."/>
            <person name="Farag S."/>
            <person name="Shank E.A."/>
            <person name="Bowers A."/>
        </authorList>
    </citation>
    <scope>NUCLEOTIDE SEQUENCE [LARGE SCALE GENOMIC DNA]</scope>
    <source>
        <strain evidence="2 3">AFS094940</strain>
    </source>
</reference>
<evidence type="ECO:0000313" key="3">
    <source>
        <dbReference type="Proteomes" id="UP000220127"/>
    </source>
</evidence>
<evidence type="ECO:0000313" key="2">
    <source>
        <dbReference type="EMBL" id="PED16445.1"/>
    </source>
</evidence>
<organism evidence="2 3">
    <name type="scientific">Bacillus thuringiensis</name>
    <dbReference type="NCBI Taxonomy" id="1428"/>
    <lineage>
        <taxon>Bacteria</taxon>
        <taxon>Bacillati</taxon>
        <taxon>Bacillota</taxon>
        <taxon>Bacilli</taxon>
        <taxon>Bacillales</taxon>
        <taxon>Bacillaceae</taxon>
        <taxon>Bacillus</taxon>
        <taxon>Bacillus cereus group</taxon>
    </lineage>
</organism>
<accession>A0A9X6U5C3</accession>
<dbReference type="AlphaFoldDB" id="A0A9X6U5C3"/>
<sequence length="181" mass="20358">MSTKPKKDKTAGEQILFQSTKSDLDIIKWYNNQDNFAKAFRYLVRKHIETYGYVDTKYIIMQEELRQAGMEIPEVAPVAPTPQPVVEEAPVTPTPQSVNTPVETEVTVEEQEVVVEEVAEEVVVEQEKQSVSDIDVPEIIKNKHKQIVGTPIAQPTKKVEKKVEEKKVESSAPVMPSIGDL</sequence>
<dbReference type="Proteomes" id="UP000220127">
    <property type="component" value="Unassembled WGS sequence"/>
</dbReference>
<gene>
    <name evidence="2" type="ORF">CON01_00925</name>
</gene>
<feature type="compositionally biased region" description="Basic and acidic residues" evidence="1">
    <location>
        <begin position="157"/>
        <end position="169"/>
    </location>
</feature>